<dbReference type="GO" id="GO:0008720">
    <property type="term" value="F:D-lactate dehydrogenase (NAD+) activity"/>
    <property type="evidence" value="ECO:0007669"/>
    <property type="project" value="TreeGrafter"/>
</dbReference>
<dbReference type="InterPro" id="IPR017896">
    <property type="entry name" value="4Fe4S_Fe-S-bd"/>
</dbReference>
<evidence type="ECO:0000313" key="10">
    <source>
        <dbReference type="EMBL" id="PSL04313.1"/>
    </source>
</evidence>
<dbReference type="PROSITE" id="PS51387">
    <property type="entry name" value="FAD_PCMH"/>
    <property type="match status" value="1"/>
</dbReference>
<keyword evidence="3" id="KW-0479">Metal-binding</keyword>
<evidence type="ECO:0000256" key="7">
    <source>
        <dbReference type="ARBA" id="ARBA00023014"/>
    </source>
</evidence>
<evidence type="ECO:0000256" key="5">
    <source>
        <dbReference type="ARBA" id="ARBA00023002"/>
    </source>
</evidence>
<dbReference type="InterPro" id="IPR009051">
    <property type="entry name" value="Helical_ferredxn"/>
</dbReference>
<dbReference type="Gene3D" id="1.10.1060.10">
    <property type="entry name" value="Alpha-helical ferredoxin"/>
    <property type="match status" value="1"/>
</dbReference>
<dbReference type="AlphaFoldDB" id="A0A2P8E4B6"/>
<dbReference type="GO" id="GO:0071949">
    <property type="term" value="F:FAD binding"/>
    <property type="evidence" value="ECO:0007669"/>
    <property type="project" value="InterPro"/>
</dbReference>
<evidence type="ECO:0000256" key="3">
    <source>
        <dbReference type="ARBA" id="ARBA00022723"/>
    </source>
</evidence>
<dbReference type="PANTHER" id="PTHR11748">
    <property type="entry name" value="D-LACTATE DEHYDROGENASE"/>
    <property type="match status" value="1"/>
</dbReference>
<dbReference type="Pfam" id="PF01565">
    <property type="entry name" value="FAD_binding_4"/>
    <property type="match status" value="1"/>
</dbReference>
<dbReference type="InterPro" id="IPR016171">
    <property type="entry name" value="Vanillyl_alc_oxidase_C-sub2"/>
</dbReference>
<proteinExistence type="predicted"/>
<feature type="domain" description="4Fe-4S ferredoxin-type" evidence="8">
    <location>
        <begin position="605"/>
        <end position="636"/>
    </location>
</feature>
<name>A0A2P8E4B6_9BACT</name>
<accession>A0A2P8E4B6</accession>
<evidence type="ECO:0000256" key="1">
    <source>
        <dbReference type="ARBA" id="ARBA00001974"/>
    </source>
</evidence>
<sequence>MAIDSALIAELEKVIQGEVLSDVYSLGMYATDASIYQIVPKIVILPKNDQDVQNAIGFANKHKLKILPRGAGTSLAGQTVADGMVLDFSKYMDSILEVNLEQRWARVQPGLVRDVLNEHLAPMGLHFAPDPATSSRANVGGMVGNNSSGTKSILYGKTVDHVLEAKVILADGTILHLKEYSPEEYGQLCEIRNREGQIYQGFRQIVKENEEEIKRRFPKVMRRVGGYNFDEFVYTDRWNLSKIITGSEGTLATTLELKLNLVPLPKFKSVVVVHFSELLEAISAVTPMLEYNPSAIEILDRTVLNLSKENLTTKQHCHFIDGNPEAILIVEFYSDTFEDVMERPEQMIKKLSEMGIGYAYPLFPEGKSYEDVWIVRKKGLGLMLGIKGDKKPLPFIEDAAIPIEVLPEYIDRVLKICEHHNTGVSMYAHASVGVIHVRPILDLRNGKDIENLKKIADETFELVLEYGGSWSGEHGDGLVRSAYNKRFFGSKLYAAFIELKRLFDPGNLMNPGKIVEAQSIEKNLRYGTEYKDETVQTQFKYRAENSFRESVHMCTGVGECRKIIGGTMCPSFKATRDEEHSTRGRANALRLAMSGQLDTDGLSSERLRQTMDLCLSCKACKSECPSNVDMAKMKSDASQLYFDKHGPSLRDKLIRDSSKMASVFSGPFAKVMNLIQKSLLFRVLLEKIVGFDKRRKLPDYSVQPFYKWFEKSVKSQPEHSKKVVLFADTFLNYHEPQIGKSAVELLNSCGYEVILANVGCCQRPKISHGFLKDAKKEGTETAKNLKTYFDQGLKVLVCEPSCASALNDDLPDLIDDLELAQNLRTNVMMIDFFLEQELRSGNLEVEFSAVADDLFIHGHCHQKALYGTSSAKNIFARTNAVAREIPSGCCGMAGSFGYEKEHYDISRKIGGEILFPALENISETGTVVANGFSCRHQIMHFTELKPKHWVETVRAIPSNNKNNPNLP</sequence>
<keyword evidence="2" id="KW-0285">Flavoprotein</keyword>
<dbReference type="GO" id="GO:0004458">
    <property type="term" value="F:D-lactate dehydrogenase (cytochrome) activity"/>
    <property type="evidence" value="ECO:0007669"/>
    <property type="project" value="TreeGrafter"/>
</dbReference>
<keyword evidence="7" id="KW-0411">Iron-sulfur</keyword>
<feature type="domain" description="FAD-binding PCMH-type" evidence="9">
    <location>
        <begin position="36"/>
        <end position="264"/>
    </location>
</feature>
<keyword evidence="4" id="KW-0274">FAD</keyword>
<reference evidence="10 11" key="1">
    <citation type="submission" date="2018-03" db="EMBL/GenBank/DDBJ databases">
        <title>Genomic Encyclopedia of Archaeal and Bacterial Type Strains, Phase II (KMG-II): from individual species to whole genera.</title>
        <authorList>
            <person name="Goeker M."/>
        </authorList>
    </citation>
    <scope>NUCLEOTIDE SEQUENCE [LARGE SCALE GENOMIC DNA]</scope>
    <source>
        <strain evidence="10 11">DSM 28057</strain>
    </source>
</reference>
<organism evidence="10 11">
    <name type="scientific">Cecembia rubra</name>
    <dbReference type="NCBI Taxonomy" id="1485585"/>
    <lineage>
        <taxon>Bacteria</taxon>
        <taxon>Pseudomonadati</taxon>
        <taxon>Bacteroidota</taxon>
        <taxon>Cytophagia</taxon>
        <taxon>Cytophagales</taxon>
        <taxon>Cyclobacteriaceae</taxon>
        <taxon>Cecembia</taxon>
    </lineage>
</organism>
<comment type="cofactor">
    <cofactor evidence="1">
        <name>FAD</name>
        <dbReference type="ChEBI" id="CHEBI:57692"/>
    </cofactor>
</comment>
<dbReference type="InterPro" id="IPR004113">
    <property type="entry name" value="FAD-bd_oxidored_4_C"/>
</dbReference>
<keyword evidence="11" id="KW-1185">Reference proteome</keyword>
<dbReference type="PANTHER" id="PTHR11748:SF119">
    <property type="entry name" value="D-2-HYDROXYGLUTARATE DEHYDROGENASE"/>
    <property type="match status" value="1"/>
</dbReference>
<protein>
    <submittedName>
        <fullName evidence="10">FAD/FMN-containing dehydrogenase</fullName>
    </submittedName>
</protein>
<dbReference type="GO" id="GO:0051536">
    <property type="term" value="F:iron-sulfur cluster binding"/>
    <property type="evidence" value="ECO:0007669"/>
    <property type="project" value="UniProtKB-KW"/>
</dbReference>
<evidence type="ECO:0000256" key="2">
    <source>
        <dbReference type="ARBA" id="ARBA00022630"/>
    </source>
</evidence>
<dbReference type="InterPro" id="IPR016166">
    <property type="entry name" value="FAD-bd_PCMH"/>
</dbReference>
<evidence type="ECO:0000256" key="4">
    <source>
        <dbReference type="ARBA" id="ARBA00022827"/>
    </source>
</evidence>
<dbReference type="Gene3D" id="3.30.70.2740">
    <property type="match status" value="1"/>
</dbReference>
<dbReference type="Proteomes" id="UP000240708">
    <property type="component" value="Unassembled WGS sequence"/>
</dbReference>
<dbReference type="RefSeq" id="WP_106567223.1">
    <property type="nucleotide sequence ID" value="NZ_PYGF01000005.1"/>
</dbReference>
<dbReference type="SUPFAM" id="SSF46548">
    <property type="entry name" value="alpha-helical ferredoxin"/>
    <property type="match status" value="1"/>
</dbReference>
<dbReference type="EMBL" id="PYGF01000005">
    <property type="protein sequence ID" value="PSL04313.1"/>
    <property type="molecule type" value="Genomic_DNA"/>
</dbReference>
<dbReference type="PROSITE" id="PS51379">
    <property type="entry name" value="4FE4S_FER_2"/>
    <property type="match status" value="1"/>
</dbReference>
<evidence type="ECO:0000313" key="11">
    <source>
        <dbReference type="Proteomes" id="UP000240708"/>
    </source>
</evidence>
<dbReference type="InterPro" id="IPR006094">
    <property type="entry name" value="Oxid_FAD_bind_N"/>
</dbReference>
<dbReference type="InterPro" id="IPR036318">
    <property type="entry name" value="FAD-bd_PCMH-like_sf"/>
</dbReference>
<gene>
    <name evidence="10" type="ORF">CLV48_10554</name>
</gene>
<evidence type="ECO:0000259" key="8">
    <source>
        <dbReference type="PROSITE" id="PS51379"/>
    </source>
</evidence>
<dbReference type="Pfam" id="PF02913">
    <property type="entry name" value="FAD-oxidase_C"/>
    <property type="match status" value="1"/>
</dbReference>
<dbReference type="GO" id="GO:1903457">
    <property type="term" value="P:lactate catabolic process"/>
    <property type="evidence" value="ECO:0007669"/>
    <property type="project" value="TreeGrafter"/>
</dbReference>
<dbReference type="InterPro" id="IPR016164">
    <property type="entry name" value="FAD-linked_Oxase-like_C"/>
</dbReference>
<evidence type="ECO:0000259" key="9">
    <source>
        <dbReference type="PROSITE" id="PS51387"/>
    </source>
</evidence>
<dbReference type="OrthoDB" id="9767256at2"/>
<dbReference type="Pfam" id="PF13183">
    <property type="entry name" value="Fer4_8"/>
    <property type="match status" value="1"/>
</dbReference>
<dbReference type="SUPFAM" id="SSF56176">
    <property type="entry name" value="FAD-binding/transporter-associated domain-like"/>
    <property type="match status" value="1"/>
</dbReference>
<dbReference type="Gene3D" id="3.30.465.10">
    <property type="match status" value="1"/>
</dbReference>
<keyword evidence="6" id="KW-0408">Iron</keyword>
<dbReference type="InterPro" id="IPR016169">
    <property type="entry name" value="FAD-bd_PCMH_sub2"/>
</dbReference>
<dbReference type="InterPro" id="IPR017900">
    <property type="entry name" value="4Fe4S_Fe_S_CS"/>
</dbReference>
<keyword evidence="5" id="KW-0560">Oxidoreductase</keyword>
<dbReference type="Gene3D" id="1.10.45.10">
    <property type="entry name" value="Vanillyl-alcohol Oxidase, Chain A, domain 4"/>
    <property type="match status" value="1"/>
</dbReference>
<comment type="caution">
    <text evidence="10">The sequence shown here is derived from an EMBL/GenBank/DDBJ whole genome shotgun (WGS) entry which is preliminary data.</text>
</comment>
<dbReference type="GO" id="GO:0046872">
    <property type="term" value="F:metal ion binding"/>
    <property type="evidence" value="ECO:0007669"/>
    <property type="project" value="UniProtKB-KW"/>
</dbReference>
<dbReference type="SUPFAM" id="SSF55103">
    <property type="entry name" value="FAD-linked oxidases, C-terminal domain"/>
    <property type="match status" value="1"/>
</dbReference>
<evidence type="ECO:0000256" key="6">
    <source>
        <dbReference type="ARBA" id="ARBA00023004"/>
    </source>
</evidence>
<dbReference type="PROSITE" id="PS00198">
    <property type="entry name" value="4FE4S_FER_1"/>
    <property type="match status" value="1"/>
</dbReference>